<name>A0A3Q8X849_9BACL</name>
<dbReference type="InterPro" id="IPR006059">
    <property type="entry name" value="SBP"/>
</dbReference>
<dbReference type="InterPro" id="IPR050490">
    <property type="entry name" value="Bact_solute-bd_prot1"/>
</dbReference>
<dbReference type="Pfam" id="PF01547">
    <property type="entry name" value="SBP_bac_1"/>
    <property type="match status" value="1"/>
</dbReference>
<evidence type="ECO:0000313" key="3">
    <source>
        <dbReference type="EMBL" id="AZN42530.1"/>
    </source>
</evidence>
<keyword evidence="2" id="KW-0732">Signal</keyword>
<dbReference type="SUPFAM" id="SSF53850">
    <property type="entry name" value="Periplasmic binding protein-like II"/>
    <property type="match status" value="1"/>
</dbReference>
<keyword evidence="4" id="KW-1185">Reference proteome</keyword>
<dbReference type="PROSITE" id="PS51257">
    <property type="entry name" value="PROKAR_LIPOPROTEIN"/>
    <property type="match status" value="1"/>
</dbReference>
<organism evidence="3 4">
    <name type="scientific">Paenibacillus albus</name>
    <dbReference type="NCBI Taxonomy" id="2495582"/>
    <lineage>
        <taxon>Bacteria</taxon>
        <taxon>Bacillati</taxon>
        <taxon>Bacillota</taxon>
        <taxon>Bacilli</taxon>
        <taxon>Bacillales</taxon>
        <taxon>Paenibacillaceae</taxon>
        <taxon>Paenibacillus</taxon>
    </lineage>
</organism>
<feature type="compositionally biased region" description="Low complexity" evidence="1">
    <location>
        <begin position="28"/>
        <end position="77"/>
    </location>
</feature>
<dbReference type="OrthoDB" id="383889at2"/>
<proteinExistence type="predicted"/>
<dbReference type="AlphaFoldDB" id="A0A3Q8X849"/>
<dbReference type="Gene3D" id="3.40.190.10">
    <property type="entry name" value="Periplasmic binding protein-like II"/>
    <property type="match status" value="1"/>
</dbReference>
<feature type="region of interest" description="Disordered" evidence="1">
    <location>
        <begin position="28"/>
        <end position="79"/>
    </location>
</feature>
<sequence>MIWGRTEMKKSLLMVLALSFTLAGCGGSNSNSNTTNTSTDNTATNSTATNANASTNANTSTDAAANTTKTADDTAANQPAATDEVVTIKYATWGDKAENGAEMKRIKAFEAVHPNIKVEIDKSMDWPWDEKLAAAAAADKLPDVTWLFNVPLAVGSGWLEDLTPYLAQDPDFSPDKIYGSLAKTGEYNGKQYALPHGLYSWAIYINKDLLAKANIPEPQANWTLSDLEDISKKLTNYNEHQFGIDGAAGMGDVLIPNFNTALGASTWDGTQYNYTDPAWAEATNWANNFGYKDKSSLQSYKKEERDKWYGKDISGFNIGKVGMVYDATWSLTWYKQNLKFNWDILPVPGVNGQKAGLVTDYAGVTKSSKHKKEAVEFLKWMTYSKDGWLARIKDETPLATMPLVNDPDVWNAWLNQDFVTPGIKEIVKAIPNGVLETFKYQPGFADFTSKVKDKYNEKFQKGEARPEDVAAELQEKSMEYYNNAMKKIDEATK</sequence>
<reference evidence="4" key="1">
    <citation type="submission" date="2018-12" db="EMBL/GenBank/DDBJ databases">
        <title>Genome sequence of Peanibacillus sp.</title>
        <authorList>
            <person name="Subramani G."/>
            <person name="Srinivasan S."/>
            <person name="Kim M.K."/>
        </authorList>
    </citation>
    <scope>NUCLEOTIDE SEQUENCE [LARGE SCALE GENOMIC DNA]</scope>
    <source>
        <strain evidence="4">18JY67-1</strain>
    </source>
</reference>
<evidence type="ECO:0000313" key="4">
    <source>
        <dbReference type="Proteomes" id="UP000272528"/>
    </source>
</evidence>
<evidence type="ECO:0000256" key="1">
    <source>
        <dbReference type="SAM" id="MobiDB-lite"/>
    </source>
</evidence>
<dbReference type="PANTHER" id="PTHR43649">
    <property type="entry name" value="ARABINOSE-BINDING PROTEIN-RELATED"/>
    <property type="match status" value="1"/>
</dbReference>
<dbReference type="Proteomes" id="UP000272528">
    <property type="component" value="Chromosome"/>
</dbReference>
<feature type="signal peptide" evidence="2">
    <location>
        <begin position="1"/>
        <end position="25"/>
    </location>
</feature>
<feature type="chain" id="PRO_5038830537" evidence="2">
    <location>
        <begin position="26"/>
        <end position="493"/>
    </location>
</feature>
<protein>
    <submittedName>
        <fullName evidence="3">Extracellular solute-binding protein</fullName>
    </submittedName>
</protein>
<dbReference type="EMBL" id="CP034437">
    <property type="protein sequence ID" value="AZN42530.1"/>
    <property type="molecule type" value="Genomic_DNA"/>
</dbReference>
<dbReference type="PANTHER" id="PTHR43649:SF12">
    <property type="entry name" value="DIACETYLCHITOBIOSE BINDING PROTEIN DASA"/>
    <property type="match status" value="1"/>
</dbReference>
<accession>A0A3Q8X849</accession>
<evidence type="ECO:0000256" key="2">
    <source>
        <dbReference type="SAM" id="SignalP"/>
    </source>
</evidence>
<dbReference type="KEGG" id="palb:EJC50_24715"/>
<gene>
    <name evidence="3" type="ORF">EJC50_24715</name>
</gene>